<evidence type="ECO:0000313" key="2">
    <source>
        <dbReference type="EMBL" id="KAL1130274.1"/>
    </source>
</evidence>
<feature type="compositionally biased region" description="Low complexity" evidence="1">
    <location>
        <begin position="255"/>
        <end position="266"/>
    </location>
</feature>
<gene>
    <name evidence="2" type="ORF">AAG570_013212</name>
</gene>
<sequence>MDPPSGCMGSPQIVKPEFVETIGMNIHDRDVHLLIFGTNFLFHHGLFIDIQKHCLVYLEAKRTATSNKVAEGTPTVYTIPADFLPHRLTATHLTSERSGNIAPTLQRAICHLPGGPSLPAATGGTFRLVFRILTDHMPLTFVFQQPHLNAPTRRTHQLTFISQFTTDIRFLARFDNHVKDALSGLRSSVCPTPWTPLLKRRSPRNASFHDYFGTMEKSSGYAYRGHPMARCATLRWEHPACTLRWNSGNPTSQKTTLPGLTLPGNT</sequence>
<dbReference type="EMBL" id="JBFDAA010000008">
    <property type="protein sequence ID" value="KAL1130274.1"/>
    <property type="molecule type" value="Genomic_DNA"/>
</dbReference>
<evidence type="ECO:0000256" key="1">
    <source>
        <dbReference type="SAM" id="MobiDB-lite"/>
    </source>
</evidence>
<evidence type="ECO:0000313" key="3">
    <source>
        <dbReference type="Proteomes" id="UP001558652"/>
    </source>
</evidence>
<protein>
    <submittedName>
        <fullName evidence="2">Uncharacterized protein</fullName>
    </submittedName>
</protein>
<comment type="caution">
    <text evidence="2">The sequence shown here is derived from an EMBL/GenBank/DDBJ whole genome shotgun (WGS) entry which is preliminary data.</text>
</comment>
<name>A0ABD0Z4E0_9HEMI</name>
<organism evidence="2 3">
    <name type="scientific">Ranatra chinensis</name>
    <dbReference type="NCBI Taxonomy" id="642074"/>
    <lineage>
        <taxon>Eukaryota</taxon>
        <taxon>Metazoa</taxon>
        <taxon>Ecdysozoa</taxon>
        <taxon>Arthropoda</taxon>
        <taxon>Hexapoda</taxon>
        <taxon>Insecta</taxon>
        <taxon>Pterygota</taxon>
        <taxon>Neoptera</taxon>
        <taxon>Paraneoptera</taxon>
        <taxon>Hemiptera</taxon>
        <taxon>Heteroptera</taxon>
        <taxon>Panheteroptera</taxon>
        <taxon>Nepomorpha</taxon>
        <taxon>Nepidae</taxon>
        <taxon>Ranatrinae</taxon>
        <taxon>Ranatra</taxon>
    </lineage>
</organism>
<proteinExistence type="predicted"/>
<feature type="region of interest" description="Disordered" evidence="1">
    <location>
        <begin position="247"/>
        <end position="266"/>
    </location>
</feature>
<keyword evidence="3" id="KW-1185">Reference proteome</keyword>
<reference evidence="2 3" key="1">
    <citation type="submission" date="2024-07" db="EMBL/GenBank/DDBJ databases">
        <title>Chromosome-level genome assembly of the water stick insect Ranatra chinensis (Heteroptera: Nepidae).</title>
        <authorList>
            <person name="Liu X."/>
        </authorList>
    </citation>
    <scope>NUCLEOTIDE SEQUENCE [LARGE SCALE GENOMIC DNA]</scope>
    <source>
        <strain evidence="2">Cailab_2021Rc</strain>
        <tissue evidence="2">Muscle</tissue>
    </source>
</reference>
<dbReference type="AlphaFoldDB" id="A0ABD0Z4E0"/>
<accession>A0ABD0Z4E0</accession>
<dbReference type="Proteomes" id="UP001558652">
    <property type="component" value="Unassembled WGS sequence"/>
</dbReference>